<accession>A0A1Y6CWC2</accession>
<dbReference type="Proteomes" id="UP000192917">
    <property type="component" value="Unassembled WGS sequence"/>
</dbReference>
<name>A0A1Y6CWC2_9PROT</name>
<dbReference type="STRING" id="560819.SAMN05428998_14429"/>
<sequence>MSIQIISTHDIRVEYRGHSYAEDELRESIWLVNMELRNGLPRRERIEAKRQIAEMEAALKALVTAEGAGR</sequence>
<dbReference type="EMBL" id="FWZX01000044">
    <property type="protein sequence ID" value="SMF81666.1"/>
    <property type="molecule type" value="Genomic_DNA"/>
</dbReference>
<keyword evidence="2" id="KW-1185">Reference proteome</keyword>
<protein>
    <submittedName>
        <fullName evidence="1">Uncharacterized protein</fullName>
    </submittedName>
</protein>
<reference evidence="1 2" key="1">
    <citation type="submission" date="2017-04" db="EMBL/GenBank/DDBJ databases">
        <authorList>
            <person name="Afonso C.L."/>
            <person name="Miller P.J."/>
            <person name="Scott M.A."/>
            <person name="Spackman E."/>
            <person name="Goraichik I."/>
            <person name="Dimitrov K.M."/>
            <person name="Suarez D.L."/>
            <person name="Swayne D.E."/>
        </authorList>
    </citation>
    <scope>NUCLEOTIDE SEQUENCE [LARGE SCALE GENOMIC DNA]</scope>
    <source>
        <strain evidence="1 2">USBA 355</strain>
    </source>
</reference>
<gene>
    <name evidence="1" type="ORF">SAMN05428998_14429</name>
</gene>
<evidence type="ECO:0000313" key="1">
    <source>
        <dbReference type="EMBL" id="SMF81666.1"/>
    </source>
</evidence>
<dbReference type="RefSeq" id="WP_085126729.1">
    <property type="nucleotide sequence ID" value="NZ_FWZX01000044.1"/>
</dbReference>
<evidence type="ECO:0000313" key="2">
    <source>
        <dbReference type="Proteomes" id="UP000192917"/>
    </source>
</evidence>
<dbReference type="AlphaFoldDB" id="A0A1Y6CWC2"/>
<organism evidence="1 2">
    <name type="scientific">Tistlia consotensis USBA 355</name>
    <dbReference type="NCBI Taxonomy" id="560819"/>
    <lineage>
        <taxon>Bacteria</taxon>
        <taxon>Pseudomonadati</taxon>
        <taxon>Pseudomonadota</taxon>
        <taxon>Alphaproteobacteria</taxon>
        <taxon>Rhodospirillales</taxon>
        <taxon>Rhodovibrionaceae</taxon>
        <taxon>Tistlia</taxon>
    </lineage>
</organism>
<proteinExistence type="predicted"/>